<dbReference type="Pfam" id="PF03885">
    <property type="entry name" value="DUF327"/>
    <property type="match status" value="1"/>
</dbReference>
<organism evidence="3 4">
    <name type="scientific">Geotalea uraniireducens</name>
    <dbReference type="NCBI Taxonomy" id="351604"/>
    <lineage>
        <taxon>Bacteria</taxon>
        <taxon>Pseudomonadati</taxon>
        <taxon>Thermodesulfobacteriota</taxon>
        <taxon>Desulfuromonadia</taxon>
        <taxon>Geobacterales</taxon>
        <taxon>Geobacteraceae</taxon>
        <taxon>Geotalea</taxon>
    </lineage>
</organism>
<feature type="compositionally biased region" description="Basic and acidic residues" evidence="2">
    <location>
        <begin position="1"/>
        <end position="14"/>
    </location>
</feature>
<dbReference type="SUPFAM" id="SSF158397">
    <property type="entry name" value="TM1646-like"/>
    <property type="match status" value="1"/>
</dbReference>
<evidence type="ECO:0000313" key="4">
    <source>
        <dbReference type="Proteomes" id="UP001317705"/>
    </source>
</evidence>
<reference evidence="3 4" key="1">
    <citation type="submission" date="2022-12" db="EMBL/GenBank/DDBJ databases">
        <title>Polyphasic characterization of Geotalea uranireducens NIT-SL11 newly isolated from a complex of sewage sludge and microbially reduced graphene oxide.</title>
        <authorList>
            <person name="Xie L."/>
            <person name="Yoshida N."/>
            <person name="Meng L."/>
        </authorList>
    </citation>
    <scope>NUCLEOTIDE SEQUENCE [LARGE SCALE GENOMIC DNA]</scope>
    <source>
        <strain evidence="3 4">NIT-SL11</strain>
    </source>
</reference>
<evidence type="ECO:0000256" key="2">
    <source>
        <dbReference type="SAM" id="MobiDB-lite"/>
    </source>
</evidence>
<keyword evidence="4" id="KW-1185">Reference proteome</keyword>
<dbReference type="Gene3D" id="1.20.120.490">
    <property type="entry name" value="Hypothetical protein TM1646-like domain"/>
    <property type="match status" value="1"/>
</dbReference>
<protein>
    <recommendedName>
        <fullName evidence="5">DUF327 family protein</fullName>
    </recommendedName>
</protein>
<dbReference type="EMBL" id="AP027151">
    <property type="protein sequence ID" value="BDV43304.1"/>
    <property type="molecule type" value="Genomic_DNA"/>
</dbReference>
<feature type="coiled-coil region" evidence="1">
    <location>
        <begin position="36"/>
        <end position="63"/>
    </location>
</feature>
<evidence type="ECO:0008006" key="5">
    <source>
        <dbReference type="Google" id="ProtNLM"/>
    </source>
</evidence>
<gene>
    <name evidence="3" type="ORF">GURASL_22270</name>
</gene>
<proteinExistence type="predicted"/>
<feature type="region of interest" description="Disordered" evidence="2">
    <location>
        <begin position="1"/>
        <end position="29"/>
    </location>
</feature>
<dbReference type="RefSeq" id="WP_281999411.1">
    <property type="nucleotide sequence ID" value="NZ_AP027151.1"/>
</dbReference>
<evidence type="ECO:0000256" key="1">
    <source>
        <dbReference type="SAM" id="Coils"/>
    </source>
</evidence>
<dbReference type="InterPro" id="IPR024042">
    <property type="entry name" value="TM1646-like_dom_sf"/>
</dbReference>
<evidence type="ECO:0000313" key="3">
    <source>
        <dbReference type="EMBL" id="BDV43304.1"/>
    </source>
</evidence>
<dbReference type="Proteomes" id="UP001317705">
    <property type="component" value="Chromosome"/>
</dbReference>
<accession>A0ABN6VT79</accession>
<sequence>MRIDDKISSRDVGKKTKKGTLVKSDGGSPSPFVRTLSRQQLEFEGYEQELQDLKEEIDQAGTDLEREPTMANFRVFRDLIAALTKKVTTHAYRLERVGGTTLNPRCFEIITVIDREADNLYRLIMAENKDRLAITNKIMELKGLVVDFKI</sequence>
<dbReference type="InterPro" id="IPR005585">
    <property type="entry name" value="DUF327"/>
</dbReference>
<keyword evidence="1" id="KW-0175">Coiled coil</keyword>
<name>A0ABN6VT79_9BACT</name>